<evidence type="ECO:0000313" key="3">
    <source>
        <dbReference type="Proteomes" id="UP001139104"/>
    </source>
</evidence>
<dbReference type="PANTHER" id="PTHR33990">
    <property type="entry name" value="PROTEIN YJDN-RELATED"/>
    <property type="match status" value="1"/>
</dbReference>
<dbReference type="RefSeq" id="WP_243065655.1">
    <property type="nucleotide sequence ID" value="NZ_JAIVFK010000007.1"/>
</dbReference>
<proteinExistence type="predicted"/>
<dbReference type="SUPFAM" id="SSF54593">
    <property type="entry name" value="Glyoxalase/Bleomycin resistance protein/Dihydroxybiphenyl dioxygenase"/>
    <property type="match status" value="1"/>
</dbReference>
<dbReference type="InterPro" id="IPR028973">
    <property type="entry name" value="PhnB-like"/>
</dbReference>
<dbReference type="Pfam" id="PF06983">
    <property type="entry name" value="3-dmu-9_3-mt"/>
    <property type="match status" value="1"/>
</dbReference>
<evidence type="ECO:0000313" key="2">
    <source>
        <dbReference type="EMBL" id="MCI4681600.1"/>
    </source>
</evidence>
<gene>
    <name evidence="2" type="ORF">K2U94_02230</name>
</gene>
<dbReference type="CDD" id="cd06588">
    <property type="entry name" value="PhnB_like"/>
    <property type="match status" value="1"/>
</dbReference>
<accession>A0ABS9Z2D1</accession>
<dbReference type="EMBL" id="JAIVFP010000001">
    <property type="protein sequence ID" value="MCI4681600.1"/>
    <property type="molecule type" value="Genomic_DNA"/>
</dbReference>
<dbReference type="Proteomes" id="UP001139104">
    <property type="component" value="Unassembled WGS sequence"/>
</dbReference>
<dbReference type="InterPro" id="IPR009725">
    <property type="entry name" value="3_dmu_93_MTrfase"/>
</dbReference>
<comment type="caution">
    <text evidence="2">The sequence shown here is derived from an EMBL/GenBank/DDBJ whole genome shotgun (WGS) entry which is preliminary data.</text>
</comment>
<evidence type="ECO:0000259" key="1">
    <source>
        <dbReference type="Pfam" id="PF06983"/>
    </source>
</evidence>
<keyword evidence="3" id="KW-1185">Reference proteome</keyword>
<dbReference type="InterPro" id="IPR029068">
    <property type="entry name" value="Glyas_Bleomycin-R_OHBP_Dase"/>
</dbReference>
<organism evidence="2 3">
    <name type="scientific">Candidatus Rhodoblastus alkanivorans</name>
    <dbReference type="NCBI Taxonomy" id="2954117"/>
    <lineage>
        <taxon>Bacteria</taxon>
        <taxon>Pseudomonadati</taxon>
        <taxon>Pseudomonadota</taxon>
        <taxon>Alphaproteobacteria</taxon>
        <taxon>Hyphomicrobiales</taxon>
        <taxon>Rhodoblastaceae</taxon>
        <taxon>Rhodoblastus</taxon>
    </lineage>
</organism>
<reference evidence="2" key="1">
    <citation type="journal article" date="2022" name="ISME J.">
        <title>Identification of active gaseous-alkane degraders at natural gas seeps.</title>
        <authorList>
            <person name="Farhan Ul Haque M."/>
            <person name="Hernandez M."/>
            <person name="Crombie A.T."/>
            <person name="Murrell J.C."/>
        </authorList>
    </citation>
    <scope>NUCLEOTIDE SEQUENCE</scope>
    <source>
        <strain evidence="2">PC2</strain>
    </source>
</reference>
<name>A0ABS9Z2D1_9HYPH</name>
<protein>
    <submittedName>
        <fullName evidence="2">VOC family protein</fullName>
    </submittedName>
</protein>
<sequence length="155" mass="16691">MTRKITLCLWFNGCAEEATALYAGLFPESRVIDVSRYGDGEHGAPGAARIVTMELFGQKITAINGGGEFALTPAMSLLISCETQAEVDRYWDGLAAGGKPMRCGWITDRFGVTWQIIPAQFKRLISDPNTGGRVMAAACEMTKVDIAALERAAQG</sequence>
<dbReference type="PIRSF" id="PIRSF021700">
    <property type="entry name" value="3_dmu_93_MTrfase"/>
    <property type="match status" value="1"/>
</dbReference>
<dbReference type="Gene3D" id="3.10.180.10">
    <property type="entry name" value="2,3-Dihydroxybiphenyl 1,2-Dioxygenase, domain 1"/>
    <property type="match status" value="1"/>
</dbReference>
<feature type="domain" description="PhnB-like" evidence="1">
    <location>
        <begin position="4"/>
        <end position="117"/>
    </location>
</feature>